<evidence type="ECO:0000313" key="7">
    <source>
        <dbReference type="Proteomes" id="UP000514716"/>
    </source>
</evidence>
<evidence type="ECO:0000313" key="6">
    <source>
        <dbReference type="EMBL" id="QMT16935.1"/>
    </source>
</evidence>
<keyword evidence="7" id="KW-1185">Reference proteome</keyword>
<dbReference type="KEGG" id="pdec:H1Q58_13315"/>
<dbReference type="PANTHER" id="PTHR42885:SF1">
    <property type="entry name" value="THREONINE-PHOSPHATE DECARBOXYLASE"/>
    <property type="match status" value="1"/>
</dbReference>
<dbReference type="EMBL" id="CP059540">
    <property type="protein sequence ID" value="QMT16935.1"/>
    <property type="molecule type" value="Genomic_DNA"/>
</dbReference>
<evidence type="ECO:0000256" key="3">
    <source>
        <dbReference type="RuleBase" id="RU000481"/>
    </source>
</evidence>
<feature type="region of interest" description="Disordered" evidence="4">
    <location>
        <begin position="1"/>
        <end position="20"/>
    </location>
</feature>
<dbReference type="Gene3D" id="3.90.1150.10">
    <property type="entry name" value="Aspartate Aminotransferase, domain 1"/>
    <property type="match status" value="1"/>
</dbReference>
<dbReference type="PANTHER" id="PTHR42885">
    <property type="entry name" value="HISTIDINOL-PHOSPHATE AMINOTRANSFERASE-RELATED"/>
    <property type="match status" value="1"/>
</dbReference>
<feature type="domain" description="Aminotransferase class I/classII large" evidence="5">
    <location>
        <begin position="24"/>
        <end position="347"/>
    </location>
</feature>
<dbReference type="Gene3D" id="3.40.640.10">
    <property type="entry name" value="Type I PLP-dependent aspartate aminotransferase-like (Major domain)"/>
    <property type="match status" value="1"/>
</dbReference>
<dbReference type="Pfam" id="PF00155">
    <property type="entry name" value="Aminotran_1_2"/>
    <property type="match status" value="1"/>
</dbReference>
<evidence type="ECO:0000256" key="2">
    <source>
        <dbReference type="ARBA" id="ARBA00022898"/>
    </source>
</evidence>
<dbReference type="InterPro" id="IPR015424">
    <property type="entry name" value="PyrdxlP-dep_Trfase"/>
</dbReference>
<organism evidence="6 7">
    <name type="scientific">Planococcus maritimus</name>
    <dbReference type="NCBI Taxonomy" id="192421"/>
    <lineage>
        <taxon>Bacteria</taxon>
        <taxon>Bacillati</taxon>
        <taxon>Bacillota</taxon>
        <taxon>Bacilli</taxon>
        <taxon>Bacillales</taxon>
        <taxon>Caryophanaceae</taxon>
        <taxon>Planococcus</taxon>
    </lineage>
</organism>
<dbReference type="InterPro" id="IPR015421">
    <property type="entry name" value="PyrdxlP-dep_Trfase_major"/>
</dbReference>
<dbReference type="InterPro" id="IPR004839">
    <property type="entry name" value="Aminotransferase_I/II_large"/>
</dbReference>
<proteinExistence type="inferred from homology"/>
<dbReference type="AlphaFoldDB" id="A0A7D7MAK9"/>
<dbReference type="InterPro" id="IPR015422">
    <property type="entry name" value="PyrdxlP-dep_Trfase_small"/>
</dbReference>
<keyword evidence="2" id="KW-0663">Pyridoxal phosphate</keyword>
<gene>
    <name evidence="6" type="ORF">H1Q58_13315</name>
</gene>
<dbReference type="GO" id="GO:0030170">
    <property type="term" value="F:pyridoxal phosphate binding"/>
    <property type="evidence" value="ECO:0007669"/>
    <property type="project" value="InterPro"/>
</dbReference>
<dbReference type="Proteomes" id="UP000514716">
    <property type="component" value="Chromosome"/>
</dbReference>
<dbReference type="InterPro" id="IPR004838">
    <property type="entry name" value="NHTrfase_class1_PyrdxlP-BS"/>
</dbReference>
<comment type="cofactor">
    <cofactor evidence="1 3">
        <name>pyridoxal 5'-phosphate</name>
        <dbReference type="ChEBI" id="CHEBI:597326"/>
    </cofactor>
</comment>
<name>A0A7D7MAK9_PLAMR</name>
<dbReference type="RefSeq" id="WP_182091805.1">
    <property type="nucleotide sequence ID" value="NZ_CP059540.1"/>
</dbReference>
<keyword evidence="3 6" id="KW-0032">Aminotransferase</keyword>
<evidence type="ECO:0000259" key="5">
    <source>
        <dbReference type="Pfam" id="PF00155"/>
    </source>
</evidence>
<evidence type="ECO:0000256" key="4">
    <source>
        <dbReference type="SAM" id="MobiDB-lite"/>
    </source>
</evidence>
<dbReference type="PROSITE" id="PS00105">
    <property type="entry name" value="AA_TRANSFER_CLASS_1"/>
    <property type="match status" value="1"/>
</dbReference>
<accession>A0A7D7MAK9</accession>
<reference evidence="6 7" key="1">
    <citation type="submission" date="2020-07" db="EMBL/GenBank/DDBJ databases">
        <title>Screening of a cold-adapted Planococcus bacterium producing protease in traditional shrimp paste and protease identification by genome sequencing.</title>
        <authorList>
            <person name="Gao R."/>
            <person name="Leng W."/>
            <person name="Chu Q."/>
            <person name="Wu X."/>
            <person name="Liu H."/>
            <person name="Li X."/>
        </authorList>
    </citation>
    <scope>NUCLEOTIDE SEQUENCE [LARGE SCALE GENOMIC DNA]</scope>
    <source>
        <strain evidence="6 7">XJ11</strain>
    </source>
</reference>
<evidence type="ECO:0000256" key="1">
    <source>
        <dbReference type="ARBA" id="ARBA00001933"/>
    </source>
</evidence>
<dbReference type="GO" id="GO:0008483">
    <property type="term" value="F:transaminase activity"/>
    <property type="evidence" value="ECO:0007669"/>
    <property type="project" value="UniProtKB-KW"/>
</dbReference>
<sequence>MKLPEHGANPHRLYEQAGQKPPSDIIDFSENVHPFGPPDFVKEQWANFFGLVASYPDPQAEPFKSQAAIYHGVEKQHIAVGNGAAEIFTWLAKRYRNKRVLLVEPAFSEYRSTLTAEKIHIIEINLKPENSWQLQLDEVEKQLAHCDAFYLCNPHNPTGRLLDVPKLTEIAELCKGKCELVIDEAFIDFVGEHASFIPMLDSHPHVIIVRSMTKMYALAGLRLGYVIATADIISELTDSAAHWNVNGLAAAAGARCFSEETYRERVIAAATSERVKMEAYLEATGCTFIPSAANFLCFQLPNPQLSEPFFQAMLKAGIVLRHTYSFKGMDGQWFRIGMKSALAMERLRKEMHQWFRDN</sequence>
<dbReference type="SUPFAM" id="SSF53383">
    <property type="entry name" value="PLP-dependent transferases"/>
    <property type="match status" value="1"/>
</dbReference>
<dbReference type="CDD" id="cd00609">
    <property type="entry name" value="AAT_like"/>
    <property type="match status" value="1"/>
</dbReference>
<keyword evidence="3 6" id="KW-0808">Transferase</keyword>
<dbReference type="EC" id="2.6.1.-" evidence="3"/>
<comment type="similarity">
    <text evidence="3">Belongs to the class-I pyridoxal-phosphate-dependent aminotransferase family.</text>
</comment>
<protein>
    <recommendedName>
        <fullName evidence="3">Aminotransferase</fullName>
        <ecNumber evidence="3">2.6.1.-</ecNumber>
    </recommendedName>
</protein>